<keyword evidence="1" id="KW-0067">ATP-binding</keyword>
<evidence type="ECO:0000313" key="2">
    <source>
        <dbReference type="Proteomes" id="UP000015354"/>
    </source>
</evidence>
<protein>
    <submittedName>
        <fullName evidence="1">ATP-binding protein cassette protein subfamily A, member 8</fullName>
    </submittedName>
</protein>
<keyword evidence="2" id="KW-1185">Reference proteome</keyword>
<evidence type="ECO:0000313" key="1">
    <source>
        <dbReference type="EMBL" id="EPY37000.1"/>
    </source>
</evidence>
<organism evidence="1 2">
    <name type="scientific">Strigomonas culicis</name>
    <dbReference type="NCBI Taxonomy" id="28005"/>
    <lineage>
        <taxon>Eukaryota</taxon>
        <taxon>Discoba</taxon>
        <taxon>Euglenozoa</taxon>
        <taxon>Kinetoplastea</taxon>
        <taxon>Metakinetoplastina</taxon>
        <taxon>Trypanosomatida</taxon>
        <taxon>Trypanosomatidae</taxon>
        <taxon>Strigomonadinae</taxon>
        <taxon>Strigomonas</taxon>
    </lineage>
</organism>
<reference evidence="1 2" key="1">
    <citation type="journal article" date="2013" name="PLoS ONE">
        <title>Predicting the Proteins of Angomonas deanei, Strigomonas culicis and Their Respective Endosymbionts Reveals New Aspects of the Trypanosomatidae Family.</title>
        <authorList>
            <person name="Motta M.C."/>
            <person name="Martins A.C."/>
            <person name="de Souza S.S."/>
            <person name="Catta-Preta C.M."/>
            <person name="Silva R."/>
            <person name="Klein C.C."/>
            <person name="de Almeida L.G."/>
            <person name="de Lima Cunha O."/>
            <person name="Ciapina L.P."/>
            <person name="Brocchi M."/>
            <person name="Colabardini A.C."/>
            <person name="de Araujo Lima B."/>
            <person name="Machado C.R."/>
            <person name="de Almeida Soares C.M."/>
            <person name="Probst C.M."/>
            <person name="de Menezes C.B."/>
            <person name="Thompson C.E."/>
            <person name="Bartholomeu D.C."/>
            <person name="Gradia D.F."/>
            <person name="Pavoni D.P."/>
            <person name="Grisard E.C."/>
            <person name="Fantinatti-Garboggini F."/>
            <person name="Marchini F.K."/>
            <person name="Rodrigues-Luiz G.F."/>
            <person name="Wagner G."/>
            <person name="Goldman G.H."/>
            <person name="Fietto J.L."/>
            <person name="Elias M.C."/>
            <person name="Goldman M.H."/>
            <person name="Sagot M.F."/>
            <person name="Pereira M."/>
            <person name="Stoco P.H."/>
            <person name="de Mendonca-Neto R.P."/>
            <person name="Teixeira S.M."/>
            <person name="Maciel T.E."/>
            <person name="de Oliveira Mendes T.A."/>
            <person name="Urmenyi T.P."/>
            <person name="de Souza W."/>
            <person name="Schenkman S."/>
            <person name="de Vasconcelos A.T."/>
        </authorList>
    </citation>
    <scope>NUCLEOTIDE SEQUENCE [LARGE SCALE GENOMIC DNA]</scope>
</reference>
<dbReference type="EMBL" id="ATMH01000298">
    <property type="protein sequence ID" value="EPY37000.1"/>
    <property type="molecule type" value="Genomic_DNA"/>
</dbReference>
<sequence length="583" mass="66859">MGERRGPRRSAAAAAASLLGFLHLLLELGLLPPLRLLADAQEHLLDGRLRDVVVHQTQRTVVRLQLREDVRQTHGRRQLVRQPPRARLQQLRRRERPREELLQARHVLRAVRHAHRHLEPGAKLPLQVRLVADAVQHAVHHDRHAVRQRLHLLQVVRRQHHRAVVRHRLDRRPQAAPRDGVHARRRLVQEHDARTADQRDGHGQLAPIAAAQRLRLGLAVVPQLAQLHQALHHLVARPRRDPAHARVQVQVLLHRQQVQARVELRAVADALQRVLALPHNVVAADRRVAARREELLAQNRNRRRLPRTVRPQEAEHLAGLHAERDVAHRHLAVRELLPQRLHAHQVVLAVGVMQHRVALRDDVRVLVHKRLRLRVRVVEQPLAPLAALRVVHEEREKKEHGRLHRHVHARPPDHVHVEGGSRVSVRVQQLQHGEVVDALTHAVAGHDAEDPAQHLRHLLRAILHLQRAYRKHQQEAHDEVGKHDRVLRTRVVAEEKAHGVRHANTGYAVQHEQNDRGAQVLPPNVLLALENAKHGNHKEHRDEVAGKVEDQVRRPVHVEAQPRDVLQVPRLAFALLHDPAGVR</sequence>
<dbReference type="GO" id="GO:0005524">
    <property type="term" value="F:ATP binding"/>
    <property type="evidence" value="ECO:0007669"/>
    <property type="project" value="UniProtKB-KW"/>
</dbReference>
<proteinExistence type="predicted"/>
<accession>S9WLX5</accession>
<name>S9WLX5_9TRYP</name>
<dbReference type="Proteomes" id="UP000015354">
    <property type="component" value="Unassembled WGS sequence"/>
</dbReference>
<keyword evidence="1" id="KW-0547">Nucleotide-binding</keyword>
<gene>
    <name evidence="1" type="ORF">STCU_00298</name>
</gene>
<dbReference type="AlphaFoldDB" id="S9WLX5"/>
<comment type="caution">
    <text evidence="1">The sequence shown here is derived from an EMBL/GenBank/DDBJ whole genome shotgun (WGS) entry which is preliminary data.</text>
</comment>